<sequence length="188" mass="20799">MNIRTAIPEDAHAAVPLLFEAIGDITYILMGTNDADQALDAMTAFFSQPANRLSYENCTVVEIGGRIAGAMLAYHGSRLDELDRPLLERIASLTGDRNLTFPREAMENEYYLDSIAVDQDFRGQGLGKQLMKAFEAEGAKQGYARLSLIVELGNENAKGLYSKQGYRADGHQLEIAGHLYEHMVKQLD</sequence>
<dbReference type="PANTHER" id="PTHR43420">
    <property type="entry name" value="ACETYLTRANSFERASE"/>
    <property type="match status" value="1"/>
</dbReference>
<dbReference type="InterPro" id="IPR050680">
    <property type="entry name" value="YpeA/RimI_acetyltransf"/>
</dbReference>
<evidence type="ECO:0000256" key="2">
    <source>
        <dbReference type="ARBA" id="ARBA00023315"/>
    </source>
</evidence>
<evidence type="ECO:0000259" key="3">
    <source>
        <dbReference type="PROSITE" id="PS51186"/>
    </source>
</evidence>
<proteinExistence type="predicted"/>
<dbReference type="CDD" id="cd04301">
    <property type="entry name" value="NAT_SF"/>
    <property type="match status" value="1"/>
</dbReference>
<dbReference type="Gene3D" id="3.40.630.30">
    <property type="match status" value="1"/>
</dbReference>
<dbReference type="InterPro" id="IPR016181">
    <property type="entry name" value="Acyl_CoA_acyltransferase"/>
</dbReference>
<dbReference type="PROSITE" id="PS51186">
    <property type="entry name" value="GNAT"/>
    <property type="match status" value="1"/>
</dbReference>
<keyword evidence="1" id="KW-0808">Transferase</keyword>
<dbReference type="SUPFAM" id="SSF55729">
    <property type="entry name" value="Acyl-CoA N-acyltransferases (Nat)"/>
    <property type="match status" value="1"/>
</dbReference>
<dbReference type="PANTHER" id="PTHR43420:SF47">
    <property type="entry name" value="N-ACETYLTRANSFERASE DOMAIN-CONTAINING PROTEIN"/>
    <property type="match status" value="1"/>
</dbReference>
<reference evidence="4" key="1">
    <citation type="submission" date="2022-01" db="EMBL/GenBank/DDBJ databases">
        <title>Paenibacillus spongiae sp. nov., isolated from marine sponge.</title>
        <authorList>
            <person name="Li Z."/>
            <person name="Zhang M."/>
        </authorList>
    </citation>
    <scope>NUCLEOTIDE SEQUENCE</scope>
    <source>
        <strain evidence="4">PHS-Z3</strain>
    </source>
</reference>
<evidence type="ECO:0000313" key="4">
    <source>
        <dbReference type="EMBL" id="UVI30866.1"/>
    </source>
</evidence>
<dbReference type="EMBL" id="CP091430">
    <property type="protein sequence ID" value="UVI30866.1"/>
    <property type="molecule type" value="Genomic_DNA"/>
</dbReference>
<gene>
    <name evidence="4" type="ORF">L1F29_03035</name>
</gene>
<organism evidence="4 5">
    <name type="scientific">Paenibacillus spongiae</name>
    <dbReference type="NCBI Taxonomy" id="2909671"/>
    <lineage>
        <taxon>Bacteria</taxon>
        <taxon>Bacillati</taxon>
        <taxon>Bacillota</taxon>
        <taxon>Bacilli</taxon>
        <taxon>Bacillales</taxon>
        <taxon>Paenibacillaceae</taxon>
        <taxon>Paenibacillus</taxon>
    </lineage>
</organism>
<dbReference type="Pfam" id="PF00583">
    <property type="entry name" value="Acetyltransf_1"/>
    <property type="match status" value="1"/>
</dbReference>
<dbReference type="Proteomes" id="UP001057877">
    <property type="component" value="Chromosome"/>
</dbReference>
<accession>A0ABY5SAA5</accession>
<name>A0ABY5SAA5_9BACL</name>
<keyword evidence="2" id="KW-0012">Acyltransferase</keyword>
<evidence type="ECO:0000313" key="5">
    <source>
        <dbReference type="Proteomes" id="UP001057877"/>
    </source>
</evidence>
<feature type="domain" description="N-acetyltransferase" evidence="3">
    <location>
        <begin position="1"/>
        <end position="188"/>
    </location>
</feature>
<keyword evidence="5" id="KW-1185">Reference proteome</keyword>
<evidence type="ECO:0000256" key="1">
    <source>
        <dbReference type="ARBA" id="ARBA00022679"/>
    </source>
</evidence>
<dbReference type="InterPro" id="IPR000182">
    <property type="entry name" value="GNAT_dom"/>
</dbReference>
<dbReference type="RefSeq" id="WP_258386929.1">
    <property type="nucleotide sequence ID" value="NZ_CP091430.1"/>
</dbReference>
<protein>
    <submittedName>
        <fullName evidence="4">GNAT family N-acetyltransferase</fullName>
    </submittedName>
</protein>